<feature type="transmembrane region" description="Helical" evidence="1">
    <location>
        <begin position="51"/>
        <end position="73"/>
    </location>
</feature>
<keyword evidence="1" id="KW-0812">Transmembrane</keyword>
<proteinExistence type="predicted"/>
<dbReference type="AlphaFoldDB" id="A0A7G9TD81"/>
<accession>A0A7G9TD81</accession>
<organism evidence="2 3">
    <name type="scientific">Pseudoxanthomonas mexicana</name>
    <dbReference type="NCBI Taxonomy" id="128785"/>
    <lineage>
        <taxon>Bacteria</taxon>
        <taxon>Pseudomonadati</taxon>
        <taxon>Pseudomonadota</taxon>
        <taxon>Gammaproteobacteria</taxon>
        <taxon>Lysobacterales</taxon>
        <taxon>Lysobacteraceae</taxon>
        <taxon>Pseudoxanthomonas</taxon>
    </lineage>
</organism>
<evidence type="ECO:0000256" key="1">
    <source>
        <dbReference type="SAM" id="Phobius"/>
    </source>
</evidence>
<feature type="transmembrane region" description="Helical" evidence="1">
    <location>
        <begin position="12"/>
        <end position="31"/>
    </location>
</feature>
<keyword evidence="1" id="KW-1133">Transmembrane helix</keyword>
<keyword evidence="1" id="KW-0472">Membrane</keyword>
<dbReference type="EMBL" id="CP060731">
    <property type="protein sequence ID" value="QNN78056.1"/>
    <property type="molecule type" value="Genomic_DNA"/>
</dbReference>
<evidence type="ECO:0000313" key="3">
    <source>
        <dbReference type="Proteomes" id="UP000515838"/>
    </source>
</evidence>
<dbReference type="RefSeq" id="WP_187573526.1">
    <property type="nucleotide sequence ID" value="NZ_CP060731.1"/>
</dbReference>
<sequence>MGFVARATRAIGYAASALGLGIVTFGLLAIADPQGAQLANDSSPFGPPSSLTQLLLHVSAGAALLALGVWLVARKSAV</sequence>
<reference evidence="2 3" key="1">
    <citation type="submission" date="2020-08" db="EMBL/GenBank/DDBJ databases">
        <title>Streptomycin Non-resistant strain, P. mexicana.</title>
        <authorList>
            <person name="Ganesh-Kumar S."/>
            <person name="Zhe T."/>
            <person name="Yu Z."/>
            <person name="Min Y."/>
        </authorList>
    </citation>
    <scope>NUCLEOTIDE SEQUENCE [LARGE SCALE GENOMIC DNA]</scope>
    <source>
        <strain evidence="2 3">GTZY2</strain>
    </source>
</reference>
<name>A0A7G9TD81_PSEMX</name>
<dbReference type="Proteomes" id="UP000515838">
    <property type="component" value="Chromosome"/>
</dbReference>
<protein>
    <submittedName>
        <fullName evidence="2">Uncharacterized protein</fullName>
    </submittedName>
</protein>
<dbReference type="GeneID" id="81469520"/>
<gene>
    <name evidence="2" type="ORF">IAE60_01000</name>
</gene>
<evidence type="ECO:0000313" key="2">
    <source>
        <dbReference type="EMBL" id="QNN78056.1"/>
    </source>
</evidence>